<dbReference type="InterPro" id="IPR052343">
    <property type="entry name" value="Retrotransposon-Effector_Assoc"/>
</dbReference>
<evidence type="ECO:0000313" key="2">
    <source>
        <dbReference type="Proteomes" id="UP000288805"/>
    </source>
</evidence>
<gene>
    <name evidence="1" type="ORF">CK203_047829</name>
</gene>
<sequence length="634" mass="72847">MGWCSSGVREGCWLCWVVFVYMKILSWNTRGLGSKKKRTVRRFLSTQSPNVVMLQETKRVIWDRRFVSSVWKGRSLEWAALPACGASRGIVILWDSNKFKCTEKVLGSFSVTVKLNFGGDFNVIRRISEKMSDSRLTFNMRCFDEFIRESGLLDPPLRNAAFTWSNMQVVPICKRLDRFENMWLLHPEFKEKFRDWWQECTVEGWEGRIDLIEREGNLNLDLVSEKDLKKKGARGFVIKGRGDSWRIERIDWVPISGESAVWLDRHFPVEEVRMIVFQLNKEKAPGLDGFTIAVYQECWDVIKEDLMRVFLEFHTNGVINQILHETISGSQGAFVEGRHILDVVLIANEVVDEKRRGSAINGDLDKGCLSSSSFAILVNGNAKGWVKASRGKKGHLIRWDVVSRPKELGGLGFGKTSLRNVALLGKWLWRFPRERSGLWHKMSLEGYCSSFPGFFPFVRLVVGNGERIRFWEDLWWGNQTLCSHFADLYRVIYIQERGLCHCQTCFSEIFFLGLVKSLKSYLVPSGQVFVEFKSPFKAFRGVPLSVLQLNWIARLDLEGGFVEQAIVKEQDLPDSIARFNGFNRLNSDLHSVTVLDRLTTDEELFIPTGTFLDDPTCDLRDNEGLSPGKINKRS</sequence>
<dbReference type="InterPro" id="IPR036691">
    <property type="entry name" value="Endo/exonu/phosph_ase_sf"/>
</dbReference>
<accession>A0A438H8H2</accession>
<proteinExistence type="predicted"/>
<name>A0A438H8H2_VITVI</name>
<dbReference type="AlphaFoldDB" id="A0A438H8H2"/>
<evidence type="ECO:0000313" key="1">
    <source>
        <dbReference type="EMBL" id="RVW80850.1"/>
    </source>
</evidence>
<organism evidence="1 2">
    <name type="scientific">Vitis vinifera</name>
    <name type="common">Grape</name>
    <dbReference type="NCBI Taxonomy" id="29760"/>
    <lineage>
        <taxon>Eukaryota</taxon>
        <taxon>Viridiplantae</taxon>
        <taxon>Streptophyta</taxon>
        <taxon>Embryophyta</taxon>
        <taxon>Tracheophyta</taxon>
        <taxon>Spermatophyta</taxon>
        <taxon>Magnoliopsida</taxon>
        <taxon>eudicotyledons</taxon>
        <taxon>Gunneridae</taxon>
        <taxon>Pentapetalae</taxon>
        <taxon>rosids</taxon>
        <taxon>Vitales</taxon>
        <taxon>Vitaceae</taxon>
        <taxon>Viteae</taxon>
        <taxon>Vitis</taxon>
    </lineage>
</organism>
<dbReference type="Proteomes" id="UP000288805">
    <property type="component" value="Unassembled WGS sequence"/>
</dbReference>
<dbReference type="SUPFAM" id="SSF56219">
    <property type="entry name" value="DNase I-like"/>
    <property type="match status" value="1"/>
</dbReference>
<dbReference type="Gene3D" id="3.60.10.10">
    <property type="entry name" value="Endonuclease/exonuclease/phosphatase"/>
    <property type="match status" value="1"/>
</dbReference>
<dbReference type="EMBL" id="QGNW01000260">
    <property type="protein sequence ID" value="RVW80850.1"/>
    <property type="molecule type" value="Genomic_DNA"/>
</dbReference>
<comment type="caution">
    <text evidence="1">The sequence shown here is derived from an EMBL/GenBank/DDBJ whole genome shotgun (WGS) entry which is preliminary data.</text>
</comment>
<reference evidence="1 2" key="1">
    <citation type="journal article" date="2018" name="PLoS Genet.">
        <title>Population sequencing reveals clonal diversity and ancestral inbreeding in the grapevine cultivar Chardonnay.</title>
        <authorList>
            <person name="Roach M.J."/>
            <person name="Johnson D.L."/>
            <person name="Bohlmann J."/>
            <person name="van Vuuren H.J."/>
            <person name="Jones S.J."/>
            <person name="Pretorius I.S."/>
            <person name="Schmidt S.A."/>
            <person name="Borneman A.R."/>
        </authorList>
    </citation>
    <scope>NUCLEOTIDE SEQUENCE [LARGE SCALE GENOMIC DNA]</scope>
    <source>
        <strain evidence="2">cv. Chardonnay</strain>
        <tissue evidence="1">Leaf</tissue>
    </source>
</reference>
<protein>
    <submittedName>
        <fullName evidence="1">Uncharacterized protein</fullName>
    </submittedName>
</protein>
<dbReference type="PANTHER" id="PTHR46890:SF1">
    <property type="entry name" value="REVERSE TRANSCRIPTASE DOMAIN-CONTAINING PROTEIN"/>
    <property type="match status" value="1"/>
</dbReference>
<dbReference type="PANTHER" id="PTHR46890">
    <property type="entry name" value="NON-LTR RETROLELEMENT REVERSE TRANSCRIPTASE-LIKE PROTEIN-RELATED"/>
    <property type="match status" value="1"/>
</dbReference>